<dbReference type="Proteomes" id="UP000198598">
    <property type="component" value="Unassembled WGS sequence"/>
</dbReference>
<evidence type="ECO:0000313" key="2">
    <source>
        <dbReference type="EMBL" id="SFF11839.1"/>
    </source>
</evidence>
<gene>
    <name evidence="2" type="ORF">SAMN05216167_12942</name>
</gene>
<protein>
    <submittedName>
        <fullName evidence="2">Uncharacterized protein</fullName>
    </submittedName>
</protein>
<sequence>MTNQQFRPNLLDLPISFFEYDHKRKAFANFPASITTLRRIALTNYYQPITEAINNEPDKTAQGELKKQLPATTPASLLRHRKKDTPFHE</sequence>
<dbReference type="STRING" id="662367.SAMN05216167_12942"/>
<evidence type="ECO:0000313" key="3">
    <source>
        <dbReference type="Proteomes" id="UP000198598"/>
    </source>
</evidence>
<feature type="compositionally biased region" description="Basic and acidic residues" evidence="1">
    <location>
        <begin position="56"/>
        <end position="67"/>
    </location>
</feature>
<dbReference type="AlphaFoldDB" id="A0A1I2G3X9"/>
<dbReference type="RefSeq" id="WP_093834140.1">
    <property type="nucleotide sequence ID" value="NZ_FOLQ01000029.1"/>
</dbReference>
<reference evidence="2 3" key="1">
    <citation type="submission" date="2016-10" db="EMBL/GenBank/DDBJ databases">
        <authorList>
            <person name="de Groot N.N."/>
        </authorList>
    </citation>
    <scope>NUCLEOTIDE SEQUENCE [LARGE SCALE GENOMIC DNA]</scope>
    <source>
        <strain evidence="2 3">DSM 26130</strain>
    </source>
</reference>
<proteinExistence type="predicted"/>
<accession>A0A1I2G3X9</accession>
<evidence type="ECO:0000256" key="1">
    <source>
        <dbReference type="SAM" id="MobiDB-lite"/>
    </source>
</evidence>
<name>A0A1I2G3X9_9BACT</name>
<keyword evidence="3" id="KW-1185">Reference proteome</keyword>
<feature type="region of interest" description="Disordered" evidence="1">
    <location>
        <begin position="53"/>
        <end position="89"/>
    </location>
</feature>
<organism evidence="2 3">
    <name type="scientific">Spirosoma endophyticum</name>
    <dbReference type="NCBI Taxonomy" id="662367"/>
    <lineage>
        <taxon>Bacteria</taxon>
        <taxon>Pseudomonadati</taxon>
        <taxon>Bacteroidota</taxon>
        <taxon>Cytophagia</taxon>
        <taxon>Cytophagales</taxon>
        <taxon>Cytophagaceae</taxon>
        <taxon>Spirosoma</taxon>
    </lineage>
</organism>
<dbReference type="EMBL" id="FOLQ01000029">
    <property type="protein sequence ID" value="SFF11839.1"/>
    <property type="molecule type" value="Genomic_DNA"/>
</dbReference>